<protein>
    <submittedName>
        <fullName evidence="1">Uncharacterized protein</fullName>
    </submittedName>
</protein>
<gene>
    <name evidence="1" type="ORF">SAMN04488122_4778</name>
</gene>
<organism evidence="1 2">
    <name type="scientific">Chitinophaga arvensicola</name>
    <dbReference type="NCBI Taxonomy" id="29529"/>
    <lineage>
        <taxon>Bacteria</taxon>
        <taxon>Pseudomonadati</taxon>
        <taxon>Bacteroidota</taxon>
        <taxon>Chitinophagia</taxon>
        <taxon>Chitinophagales</taxon>
        <taxon>Chitinophagaceae</taxon>
        <taxon>Chitinophaga</taxon>
    </lineage>
</organism>
<reference evidence="2" key="1">
    <citation type="submission" date="2016-10" db="EMBL/GenBank/DDBJ databases">
        <authorList>
            <person name="Varghese N."/>
            <person name="Submissions S."/>
        </authorList>
    </citation>
    <scope>NUCLEOTIDE SEQUENCE [LARGE SCALE GENOMIC DNA]</scope>
    <source>
        <strain evidence="2">DSM 3695</strain>
    </source>
</reference>
<sequence length="32" mass="3747">MPDKFNFDVRYVVIDLYGFSRFADNGASIFIE</sequence>
<proteinExistence type="predicted"/>
<dbReference type="EMBL" id="FOJG01000002">
    <property type="protein sequence ID" value="SEW52346.1"/>
    <property type="molecule type" value="Genomic_DNA"/>
</dbReference>
<keyword evidence="2" id="KW-1185">Reference proteome</keyword>
<evidence type="ECO:0000313" key="2">
    <source>
        <dbReference type="Proteomes" id="UP000199310"/>
    </source>
</evidence>
<accession>A0A1I0SAH4</accession>
<dbReference type="Proteomes" id="UP000199310">
    <property type="component" value="Unassembled WGS sequence"/>
</dbReference>
<name>A0A1I0SAH4_9BACT</name>
<dbReference type="AlphaFoldDB" id="A0A1I0SAH4"/>
<evidence type="ECO:0000313" key="1">
    <source>
        <dbReference type="EMBL" id="SEW52346.1"/>
    </source>
</evidence>